<dbReference type="EMBL" id="JAAGAB010000002">
    <property type="protein sequence ID" value="NDV01425.1"/>
    <property type="molecule type" value="Genomic_DNA"/>
</dbReference>
<sequence length="349" mass="37548">MTGDLTERLAQAFDFQAHACEDLGSPFMGRLCRLLPGLLPAPLLERVAGMEGDLGPRGQSVPLRLCGALHALRLQGRAGLAKVYPPEAADDPTLAAALSHALEAEAEFIHGFIHSPPQTNEVRRSCALLPAAAWLSARRALPLTLSELGASAGLNLHFGEFALETPAGRIGAPDPALVLTPEWRGEAPIVSPIEVAGGAGADLSPIDPVEDRLRLLSYLWPDQPERLELTEAALTLPPARVDKADAADWIEARLAEPRPGHWHLIYHTIAWQYFPAPVQERAEAAIRGAGARATAEAPLAWLAMEQDGGRPGAGLRLRLWDGGAEEDHLLARVDFHGRWIDWQGALPAE</sequence>
<evidence type="ECO:0000313" key="2">
    <source>
        <dbReference type="Proteomes" id="UP000474757"/>
    </source>
</evidence>
<comment type="caution">
    <text evidence="1">The sequence shown here is derived from an EMBL/GenBank/DDBJ whole genome shotgun (WGS) entry which is preliminary data.</text>
</comment>
<dbReference type="RefSeq" id="WP_163893276.1">
    <property type="nucleotide sequence ID" value="NZ_JAAFYS010000002.1"/>
</dbReference>
<evidence type="ECO:0000313" key="1">
    <source>
        <dbReference type="EMBL" id="NDV01425.1"/>
    </source>
</evidence>
<reference evidence="1 2" key="1">
    <citation type="submission" date="2020-02" db="EMBL/GenBank/DDBJ databases">
        <title>Pseudoroseicyclus tamarix, sp. nov., isolated from offshore sediment of a Tamarix chinensis forest.</title>
        <authorList>
            <person name="Gai Y."/>
        </authorList>
    </citation>
    <scope>NUCLEOTIDE SEQUENCE [LARGE SCALE GENOMIC DNA]</scope>
    <source>
        <strain evidence="1 2">CLL3-39</strain>
    </source>
</reference>
<dbReference type="Proteomes" id="UP000474757">
    <property type="component" value="Unassembled WGS sequence"/>
</dbReference>
<proteinExistence type="predicted"/>
<organism evidence="1 2">
    <name type="scientific">Pseudoroseicyclus tamaricis</name>
    <dbReference type="NCBI Taxonomy" id="2705421"/>
    <lineage>
        <taxon>Bacteria</taxon>
        <taxon>Pseudomonadati</taxon>
        <taxon>Pseudomonadota</taxon>
        <taxon>Alphaproteobacteria</taxon>
        <taxon>Rhodobacterales</taxon>
        <taxon>Paracoccaceae</taxon>
        <taxon>Pseudoroseicyclus</taxon>
    </lineage>
</organism>
<accession>A0A6B2JU09</accession>
<dbReference type="Pfam" id="PF10094">
    <property type="entry name" value="DUF2332"/>
    <property type="match status" value="1"/>
</dbReference>
<keyword evidence="2" id="KW-1185">Reference proteome</keyword>
<dbReference type="InterPro" id="IPR011200">
    <property type="entry name" value="UCP012608"/>
</dbReference>
<name>A0A6B2JU09_9RHOB</name>
<gene>
    <name evidence="1" type="ORF">GZA08_10660</name>
</gene>
<dbReference type="AlphaFoldDB" id="A0A6B2JU09"/>
<protein>
    <submittedName>
        <fullName evidence="1">DUF2332 family protein</fullName>
    </submittedName>
</protein>
<dbReference type="PIRSF" id="PIRSF012608">
    <property type="entry name" value="UCP012608"/>
    <property type="match status" value="1"/>
</dbReference>